<feature type="signal peptide" evidence="1">
    <location>
        <begin position="1"/>
        <end position="28"/>
    </location>
</feature>
<keyword evidence="3" id="KW-1185">Reference proteome</keyword>
<dbReference type="RefSeq" id="WP_153811285.1">
    <property type="nucleotide sequence ID" value="NZ_BDCO01000002.1"/>
</dbReference>
<reference evidence="3" key="1">
    <citation type="journal article" date="2017" name="Genome Announc.">
        <title>Draft Genome Sequence of Terrimicrobium sacchariphilum NM-5T, a Facultative Anaerobic Soil Bacterium of the Class Spartobacteria.</title>
        <authorList>
            <person name="Qiu Y.L."/>
            <person name="Tourlousse D.M."/>
            <person name="Matsuura N."/>
            <person name="Ohashi A."/>
            <person name="Sekiguchi Y."/>
        </authorList>
    </citation>
    <scope>NUCLEOTIDE SEQUENCE [LARGE SCALE GENOMIC DNA]</scope>
    <source>
        <strain evidence="3">NM-5</strain>
    </source>
</reference>
<name>A0A146G4D7_TERSA</name>
<dbReference type="AlphaFoldDB" id="A0A146G4D7"/>
<keyword evidence="1" id="KW-0732">Signal</keyword>
<dbReference type="Proteomes" id="UP000076023">
    <property type="component" value="Unassembled WGS sequence"/>
</dbReference>
<organism evidence="2 3">
    <name type="scientific">Terrimicrobium sacchariphilum</name>
    <dbReference type="NCBI Taxonomy" id="690879"/>
    <lineage>
        <taxon>Bacteria</taxon>
        <taxon>Pseudomonadati</taxon>
        <taxon>Verrucomicrobiota</taxon>
        <taxon>Terrimicrobiia</taxon>
        <taxon>Terrimicrobiales</taxon>
        <taxon>Terrimicrobiaceae</taxon>
        <taxon>Terrimicrobium</taxon>
    </lineage>
</organism>
<protein>
    <submittedName>
        <fullName evidence="2">Uncharacterized protein</fullName>
    </submittedName>
</protein>
<comment type="caution">
    <text evidence="2">The sequence shown here is derived from an EMBL/GenBank/DDBJ whole genome shotgun (WGS) entry which is preliminary data.</text>
</comment>
<gene>
    <name evidence="2" type="ORF">TSACC_2870</name>
</gene>
<feature type="chain" id="PRO_5007524376" evidence="1">
    <location>
        <begin position="29"/>
        <end position="236"/>
    </location>
</feature>
<evidence type="ECO:0000256" key="1">
    <source>
        <dbReference type="SAM" id="SignalP"/>
    </source>
</evidence>
<dbReference type="InParanoid" id="A0A146G4D7"/>
<proteinExistence type="predicted"/>
<dbReference type="EMBL" id="BDCO01000002">
    <property type="protein sequence ID" value="GAT32471.1"/>
    <property type="molecule type" value="Genomic_DNA"/>
</dbReference>
<dbReference type="OrthoDB" id="4717578at2"/>
<accession>A0A146G4D7</accession>
<evidence type="ECO:0000313" key="2">
    <source>
        <dbReference type="EMBL" id="GAT32471.1"/>
    </source>
</evidence>
<sequence length="236" mass="25863">MISLGRLVSGRALCLAGVMALAMGASQAAEPVMKERTNLRNQRYGEILVVKGGPWSYTATVYNTVGLNDCPEAAWKKLDAKALKKELGARTVILNGPRHFMMDSNALKNPGGVSTFDGLEARRLATVDITLPDILRGRSKPYTGNTVNRTTRYVYKAGLPVYELVSPKGDVYVMQSYSLQVDPTLTAADLPNLGKKLKLPKGWQYRVVTPKEDLVLTTSGTATVLQDELLNSYQKR</sequence>
<evidence type="ECO:0000313" key="3">
    <source>
        <dbReference type="Proteomes" id="UP000076023"/>
    </source>
</evidence>